<keyword evidence="2" id="KW-1185">Reference proteome</keyword>
<evidence type="ECO:0008006" key="3">
    <source>
        <dbReference type="Google" id="ProtNLM"/>
    </source>
</evidence>
<proteinExistence type="predicted"/>
<dbReference type="EMBL" id="CP022540">
    <property type="protein sequence ID" value="ASP20365.1"/>
    <property type="molecule type" value="Genomic_DNA"/>
</dbReference>
<organism evidence="1 2">
    <name type="scientific">Antarctobacter heliothermus</name>
    <dbReference type="NCBI Taxonomy" id="74033"/>
    <lineage>
        <taxon>Bacteria</taxon>
        <taxon>Pseudomonadati</taxon>
        <taxon>Pseudomonadota</taxon>
        <taxon>Alphaproteobacteria</taxon>
        <taxon>Rhodobacterales</taxon>
        <taxon>Roseobacteraceae</taxon>
        <taxon>Antarctobacter</taxon>
    </lineage>
</organism>
<accession>A0A222E2D7</accession>
<evidence type="ECO:0000313" key="2">
    <source>
        <dbReference type="Proteomes" id="UP000203589"/>
    </source>
</evidence>
<dbReference type="AlphaFoldDB" id="A0A222E2D7"/>
<dbReference type="RefSeq" id="WP_094034451.1">
    <property type="nucleotide sequence ID" value="NZ_CP022540.1"/>
</dbReference>
<dbReference type="OrthoDB" id="3199623at2"/>
<reference evidence="1 2" key="1">
    <citation type="submission" date="2017-07" db="EMBL/GenBank/DDBJ databases">
        <title>Genome Sequence of Antarctobacter heliothermus Strain SMS3 Isolated from a culture of the Diatom Skeletonema marinoi.</title>
        <authorList>
            <person name="Topel M."/>
            <person name="Pinder M.I.M."/>
            <person name="Johansson O.N."/>
            <person name="Kourtchenko O."/>
            <person name="Godhe A."/>
            <person name="Clarke A.K."/>
        </authorList>
    </citation>
    <scope>NUCLEOTIDE SEQUENCE [LARGE SCALE GENOMIC DNA]</scope>
    <source>
        <strain evidence="1 2">SMS3</strain>
    </source>
</reference>
<sequence length="148" mass="16844">MSKKYLFSDEAGCFTFNRNPNVSKYFIICTITLSDLAVAADLVKLRREMIWDGSPIGDYFHATVDKQEVRDRVYEEILKHDVRIQATICEKAKAQPHVATSKAEFYKRPWYYTLRYGIAPHVSAGDELLVTAASIGKKTTIDLLHKIG</sequence>
<name>A0A222E2D7_9RHOB</name>
<protein>
    <recommendedName>
        <fullName evidence="3">DUF3800 domain-containing protein</fullName>
    </recommendedName>
</protein>
<gene>
    <name evidence="1" type="ORF">ANTHELSMS3_01673</name>
</gene>
<dbReference type="KEGG" id="aht:ANTHELSMS3_01673"/>
<evidence type="ECO:0000313" key="1">
    <source>
        <dbReference type="EMBL" id="ASP20365.1"/>
    </source>
</evidence>
<dbReference type="Proteomes" id="UP000203589">
    <property type="component" value="Chromosome"/>
</dbReference>